<gene>
    <name evidence="2" type="ORF">LCGC14_0358710</name>
</gene>
<sequence length="81" mass="8855">MRLFTNDSIFRRFKRPSPKGVNPPALPSVTPPVSTELGRAAGAAEGERLRGRTGRRATRLTTPGFLRPANVRRAELKTTLG</sequence>
<name>A0A0F9VVW8_9ZZZZ</name>
<dbReference type="EMBL" id="LAZR01000276">
    <property type="protein sequence ID" value="KKN77596.1"/>
    <property type="molecule type" value="Genomic_DNA"/>
</dbReference>
<accession>A0A0F9VVW8</accession>
<dbReference type="AlphaFoldDB" id="A0A0F9VVW8"/>
<protein>
    <submittedName>
        <fullName evidence="2">Uncharacterized protein</fullName>
    </submittedName>
</protein>
<evidence type="ECO:0000256" key="1">
    <source>
        <dbReference type="SAM" id="MobiDB-lite"/>
    </source>
</evidence>
<proteinExistence type="predicted"/>
<reference evidence="2" key="1">
    <citation type="journal article" date="2015" name="Nature">
        <title>Complex archaea that bridge the gap between prokaryotes and eukaryotes.</title>
        <authorList>
            <person name="Spang A."/>
            <person name="Saw J.H."/>
            <person name="Jorgensen S.L."/>
            <person name="Zaremba-Niedzwiedzka K."/>
            <person name="Martijn J."/>
            <person name="Lind A.E."/>
            <person name="van Eijk R."/>
            <person name="Schleper C."/>
            <person name="Guy L."/>
            <person name="Ettema T.J."/>
        </authorList>
    </citation>
    <scope>NUCLEOTIDE SEQUENCE</scope>
</reference>
<feature type="region of interest" description="Disordered" evidence="1">
    <location>
        <begin position="14"/>
        <end position="60"/>
    </location>
</feature>
<organism evidence="2">
    <name type="scientific">marine sediment metagenome</name>
    <dbReference type="NCBI Taxonomy" id="412755"/>
    <lineage>
        <taxon>unclassified sequences</taxon>
        <taxon>metagenomes</taxon>
        <taxon>ecological metagenomes</taxon>
    </lineage>
</organism>
<evidence type="ECO:0000313" key="2">
    <source>
        <dbReference type="EMBL" id="KKN77596.1"/>
    </source>
</evidence>
<feature type="compositionally biased region" description="Low complexity" evidence="1">
    <location>
        <begin position="35"/>
        <end position="44"/>
    </location>
</feature>
<comment type="caution">
    <text evidence="2">The sequence shown here is derived from an EMBL/GenBank/DDBJ whole genome shotgun (WGS) entry which is preliminary data.</text>
</comment>